<dbReference type="Pfam" id="PF01048">
    <property type="entry name" value="PNP_UDP_1"/>
    <property type="match status" value="1"/>
</dbReference>
<dbReference type="CDD" id="cd09008">
    <property type="entry name" value="MTAN"/>
    <property type="match status" value="1"/>
</dbReference>
<dbReference type="GO" id="GO:0019284">
    <property type="term" value="P:L-methionine salvage from S-adenosylmethionine"/>
    <property type="evidence" value="ECO:0007669"/>
    <property type="project" value="TreeGrafter"/>
</dbReference>
<dbReference type="InterPro" id="IPR010049">
    <property type="entry name" value="MTA_SAH_Nsdase"/>
</dbReference>
<dbReference type="NCBIfam" id="TIGR01704">
    <property type="entry name" value="MTA_SAH-Nsdase"/>
    <property type="match status" value="1"/>
</dbReference>
<organism evidence="7 8">
    <name type="scientific">Candidatus Gallimonas intestinigallinarum</name>
    <dbReference type="NCBI Taxonomy" id="2838604"/>
    <lineage>
        <taxon>Bacteria</taxon>
        <taxon>Bacillati</taxon>
        <taxon>Bacillota</taxon>
        <taxon>Clostridia</taxon>
        <taxon>Candidatus Gallimonas</taxon>
    </lineage>
</organism>
<keyword evidence="3" id="KW-0028">Amino-acid biosynthesis</keyword>
<evidence type="ECO:0000256" key="5">
    <source>
        <dbReference type="ARBA" id="ARBA00023167"/>
    </source>
</evidence>
<proteinExistence type="predicted"/>
<dbReference type="PANTHER" id="PTHR46832:SF1">
    <property type="entry name" value="5'-METHYLTHIOADENOSINE_S-ADENOSYLHOMOCYSTEINE NUCLEOSIDASE"/>
    <property type="match status" value="1"/>
</dbReference>
<reference evidence="7" key="1">
    <citation type="journal article" date="2021" name="PeerJ">
        <title>Extensive microbial diversity within the chicken gut microbiome revealed by metagenomics and culture.</title>
        <authorList>
            <person name="Gilroy R."/>
            <person name="Ravi A."/>
            <person name="Getino M."/>
            <person name="Pursley I."/>
            <person name="Horton D.L."/>
            <person name="Alikhan N.F."/>
            <person name="Baker D."/>
            <person name="Gharbi K."/>
            <person name="Hall N."/>
            <person name="Watson M."/>
            <person name="Adriaenssens E.M."/>
            <person name="Foster-Nyarko E."/>
            <person name="Jarju S."/>
            <person name="Secka A."/>
            <person name="Antonio M."/>
            <person name="Oren A."/>
            <person name="Chaudhuri R.R."/>
            <person name="La Ragione R."/>
            <person name="Hildebrand F."/>
            <person name="Pallen M.J."/>
        </authorList>
    </citation>
    <scope>NUCLEOTIDE SEQUENCE</scope>
    <source>
        <strain evidence="7">CHK33-5263</strain>
    </source>
</reference>
<dbReference type="GO" id="GO:0009164">
    <property type="term" value="P:nucleoside catabolic process"/>
    <property type="evidence" value="ECO:0007669"/>
    <property type="project" value="InterPro"/>
</dbReference>
<evidence type="ECO:0000259" key="6">
    <source>
        <dbReference type="Pfam" id="PF01048"/>
    </source>
</evidence>
<dbReference type="EMBL" id="DXBS01000017">
    <property type="protein sequence ID" value="HIZ24004.1"/>
    <property type="molecule type" value="Genomic_DNA"/>
</dbReference>
<evidence type="ECO:0000313" key="8">
    <source>
        <dbReference type="Proteomes" id="UP000824044"/>
    </source>
</evidence>
<comment type="pathway">
    <text evidence="1">Amino-acid biosynthesis; L-methionine biosynthesis via salvage pathway; S-methyl-5-thio-alpha-D-ribose 1-phosphate from S-methyl-5'-thioadenosine (hydrolase route): step 1/2.</text>
</comment>
<dbReference type="GO" id="GO:0005829">
    <property type="term" value="C:cytosol"/>
    <property type="evidence" value="ECO:0007669"/>
    <property type="project" value="TreeGrafter"/>
</dbReference>
<keyword evidence="5" id="KW-0486">Methionine biosynthesis</keyword>
<dbReference type="InterPro" id="IPR000845">
    <property type="entry name" value="Nucleoside_phosphorylase_d"/>
</dbReference>
<dbReference type="SUPFAM" id="SSF53167">
    <property type="entry name" value="Purine and uridine phosphorylases"/>
    <property type="match status" value="1"/>
</dbReference>
<gene>
    <name evidence="7" type="primary">mtnN</name>
    <name evidence="7" type="ORF">H9812_00795</name>
</gene>
<accession>A0A9D2DW00</accession>
<feature type="domain" description="Nucleoside phosphorylase" evidence="6">
    <location>
        <begin position="2"/>
        <end position="213"/>
    </location>
</feature>
<dbReference type="GO" id="GO:0008782">
    <property type="term" value="F:adenosylhomocysteine nucleosidase activity"/>
    <property type="evidence" value="ECO:0007669"/>
    <property type="project" value="UniProtKB-EC"/>
</dbReference>
<dbReference type="GO" id="GO:0019509">
    <property type="term" value="P:L-methionine salvage from methylthioadenosine"/>
    <property type="evidence" value="ECO:0007669"/>
    <property type="project" value="InterPro"/>
</dbReference>
<keyword evidence="4 7" id="KW-0378">Hydrolase</keyword>
<evidence type="ECO:0000256" key="3">
    <source>
        <dbReference type="ARBA" id="ARBA00022605"/>
    </source>
</evidence>
<sequence length="218" mass="23027">MIGAVIALDSEASALLDQMDMENLLTVHGKPVYLGKAFGKDVALCVCGVGKVNAAVGTCAVLEKGADVVLNFGVAGGLDHNTELTEVYLIDKAVQYDFDITQLEGGEIGTLDGETENFLPLYTPAALDFPRRALGSGDRFNDSPVDHDLLIRLGAHIRDMEGAAIAQVCKYAGVPCVSVKAISDIYGAGSTTEQFEKNLARAALNLKAFMGEIFAALD</sequence>
<protein>
    <recommendedName>
        <fullName evidence="2">adenosylhomocysteine nucleosidase</fullName>
        <ecNumber evidence="2">3.2.2.9</ecNumber>
    </recommendedName>
</protein>
<dbReference type="InterPro" id="IPR035994">
    <property type="entry name" value="Nucleoside_phosphorylase_sf"/>
</dbReference>
<evidence type="ECO:0000313" key="7">
    <source>
        <dbReference type="EMBL" id="HIZ24004.1"/>
    </source>
</evidence>
<reference evidence="7" key="2">
    <citation type="submission" date="2021-04" db="EMBL/GenBank/DDBJ databases">
        <authorList>
            <person name="Gilroy R."/>
        </authorList>
    </citation>
    <scope>NUCLEOTIDE SEQUENCE</scope>
    <source>
        <strain evidence="7">CHK33-5263</strain>
    </source>
</reference>
<dbReference type="PANTHER" id="PTHR46832">
    <property type="entry name" value="5'-METHYLTHIOADENOSINE/S-ADENOSYLHOMOCYSTEINE NUCLEOSIDASE"/>
    <property type="match status" value="1"/>
</dbReference>
<keyword evidence="7" id="KW-0326">Glycosidase</keyword>
<name>A0A9D2DW00_9FIRM</name>
<dbReference type="Gene3D" id="3.40.50.1580">
    <property type="entry name" value="Nucleoside phosphorylase domain"/>
    <property type="match status" value="1"/>
</dbReference>
<dbReference type="EC" id="3.2.2.9" evidence="2"/>
<evidence type="ECO:0000256" key="4">
    <source>
        <dbReference type="ARBA" id="ARBA00022801"/>
    </source>
</evidence>
<comment type="caution">
    <text evidence="7">The sequence shown here is derived from an EMBL/GenBank/DDBJ whole genome shotgun (WGS) entry which is preliminary data.</text>
</comment>
<dbReference type="GO" id="GO:0008930">
    <property type="term" value="F:methylthioadenosine nucleosidase activity"/>
    <property type="evidence" value="ECO:0007669"/>
    <property type="project" value="InterPro"/>
</dbReference>
<dbReference type="AlphaFoldDB" id="A0A9D2DW00"/>
<evidence type="ECO:0000256" key="2">
    <source>
        <dbReference type="ARBA" id="ARBA00011974"/>
    </source>
</evidence>
<evidence type="ECO:0000256" key="1">
    <source>
        <dbReference type="ARBA" id="ARBA00004945"/>
    </source>
</evidence>
<dbReference type="Proteomes" id="UP000824044">
    <property type="component" value="Unassembled WGS sequence"/>
</dbReference>